<dbReference type="Proteomes" id="UP000663844">
    <property type="component" value="Unassembled WGS sequence"/>
</dbReference>
<sequence>MPNTSSSRTFPVMSSSVTIRERTFLSQFVMSMAIVILLVGFCPYVSSSPTPSSIDHDNKINYDSNGLTLNANDYQTAGDSPSLLSPVQHSFSESYIQPRTHANQFLMSNTDDNQVIVSKRFTRFNSNNPTNNNDDDLSDYLPYGMLATKRSSPGNNGRFSNFNKRKQGTKPPMEVMNEIVNSIYLKR</sequence>
<evidence type="ECO:0000313" key="5">
    <source>
        <dbReference type="EMBL" id="CAF3664877.1"/>
    </source>
</evidence>
<dbReference type="EMBL" id="CAJNON010000042">
    <property type="protein sequence ID" value="CAF0853009.1"/>
    <property type="molecule type" value="Genomic_DNA"/>
</dbReference>
<accession>A0A813SWP6</accession>
<evidence type="ECO:0000313" key="8">
    <source>
        <dbReference type="Proteomes" id="UP000663845"/>
    </source>
</evidence>
<dbReference type="EMBL" id="CAJOAZ010000508">
    <property type="protein sequence ID" value="CAF3664877.1"/>
    <property type="molecule type" value="Genomic_DNA"/>
</dbReference>
<comment type="caution">
    <text evidence="3">The sequence shown here is derived from an EMBL/GenBank/DDBJ whole genome shotgun (WGS) entry which is preliminary data.</text>
</comment>
<dbReference type="EMBL" id="CAJOAY010001246">
    <property type="protein sequence ID" value="CAF3816319.1"/>
    <property type="molecule type" value="Genomic_DNA"/>
</dbReference>
<reference evidence="3" key="1">
    <citation type="submission" date="2021-02" db="EMBL/GenBank/DDBJ databases">
        <authorList>
            <person name="Nowell W R."/>
        </authorList>
    </citation>
    <scope>NUCLEOTIDE SEQUENCE</scope>
</reference>
<dbReference type="EMBL" id="CAJOBB010000453">
    <property type="protein sequence ID" value="CAF3682867.1"/>
    <property type="molecule type" value="Genomic_DNA"/>
</dbReference>
<evidence type="ECO:0000313" key="6">
    <source>
        <dbReference type="EMBL" id="CAF3682867.1"/>
    </source>
</evidence>
<gene>
    <name evidence="2" type="ORF">IZO911_LOCUS6434</name>
    <name evidence="3" type="ORF">JYZ213_LOCUS5252</name>
    <name evidence="6" type="ORF">KXQ929_LOCUS9796</name>
    <name evidence="7" type="ORF">OKA104_LOCUS19384</name>
    <name evidence="5" type="ORF">OXD698_LOCUS9842</name>
    <name evidence="4" type="ORF">VCS650_LOCUS6773</name>
</gene>
<dbReference type="OrthoDB" id="10042606at2759"/>
<evidence type="ECO:0000313" key="3">
    <source>
        <dbReference type="EMBL" id="CAF0800967.1"/>
    </source>
</evidence>
<name>A0A813SWP6_9BILA</name>
<evidence type="ECO:0000313" key="7">
    <source>
        <dbReference type="EMBL" id="CAF3816319.1"/>
    </source>
</evidence>
<dbReference type="EMBL" id="CAJNOG010000031">
    <property type="protein sequence ID" value="CAF0800967.1"/>
    <property type="molecule type" value="Genomic_DNA"/>
</dbReference>
<evidence type="ECO:0000313" key="4">
    <source>
        <dbReference type="EMBL" id="CAF0853009.1"/>
    </source>
</evidence>
<dbReference type="EMBL" id="CAJNOE010000040">
    <property type="protein sequence ID" value="CAF0791665.1"/>
    <property type="molecule type" value="Genomic_DNA"/>
</dbReference>
<dbReference type="Proteomes" id="UP000663845">
    <property type="component" value="Unassembled WGS sequence"/>
</dbReference>
<feature type="region of interest" description="Disordered" evidence="1">
    <location>
        <begin position="149"/>
        <end position="169"/>
    </location>
</feature>
<dbReference type="Proteomes" id="UP000663891">
    <property type="component" value="Unassembled WGS sequence"/>
</dbReference>
<protein>
    <submittedName>
        <fullName evidence="3">Uncharacterized protein</fullName>
    </submittedName>
</protein>
<proteinExistence type="predicted"/>
<organism evidence="3 8">
    <name type="scientific">Adineta steineri</name>
    <dbReference type="NCBI Taxonomy" id="433720"/>
    <lineage>
        <taxon>Eukaryota</taxon>
        <taxon>Metazoa</taxon>
        <taxon>Spiralia</taxon>
        <taxon>Gnathifera</taxon>
        <taxon>Rotifera</taxon>
        <taxon>Eurotatoria</taxon>
        <taxon>Bdelloidea</taxon>
        <taxon>Adinetida</taxon>
        <taxon>Adinetidae</taxon>
        <taxon>Adineta</taxon>
    </lineage>
</organism>
<dbReference type="Proteomes" id="UP000663881">
    <property type="component" value="Unassembled WGS sequence"/>
</dbReference>
<dbReference type="Proteomes" id="UP000663860">
    <property type="component" value="Unassembled WGS sequence"/>
</dbReference>
<feature type="compositionally biased region" description="Polar residues" evidence="1">
    <location>
        <begin position="149"/>
        <end position="162"/>
    </location>
</feature>
<dbReference type="AlphaFoldDB" id="A0A813SWP6"/>
<evidence type="ECO:0000313" key="2">
    <source>
        <dbReference type="EMBL" id="CAF0791665.1"/>
    </source>
</evidence>
<evidence type="ECO:0000256" key="1">
    <source>
        <dbReference type="SAM" id="MobiDB-lite"/>
    </source>
</evidence>
<dbReference type="Proteomes" id="UP000663868">
    <property type="component" value="Unassembled WGS sequence"/>
</dbReference>